<reference evidence="3 5" key="2">
    <citation type="journal article" date="2013" name="J. Biotechnol.">
        <title>Establishment and interpretation of the genome sequence of the phytopathogenic fungus Rhizoctonia solani AG1-IB isolate 7/3/14.</title>
        <authorList>
            <person name="Wibberg D.W."/>
            <person name="Jelonek L.J."/>
            <person name="Rupp O.R."/>
            <person name="Hennig M.H."/>
            <person name="Eikmeyer F.E."/>
            <person name="Goesmann A.G."/>
            <person name="Hartmann A.H."/>
            <person name="Borriss R.B."/>
            <person name="Grosch R.G."/>
            <person name="Puehler A.P."/>
            <person name="Schlueter A.S."/>
        </authorList>
    </citation>
    <scope>NUCLEOTIDE SEQUENCE [LARGE SCALE GENOMIC DNA]</scope>
    <source>
        <strain evidence="5">AG1-IB / isolate 7/3/14</strain>
        <strain evidence="3">Isolate 7/3/14</strain>
    </source>
</reference>
<feature type="compositionally biased region" description="Polar residues" evidence="2">
    <location>
        <begin position="163"/>
        <end position="172"/>
    </location>
</feature>
<dbReference type="GO" id="GO:0006397">
    <property type="term" value="P:mRNA processing"/>
    <property type="evidence" value="ECO:0007669"/>
    <property type="project" value="UniProtKB-KW"/>
</dbReference>
<gene>
    <name evidence="3" type="ORF">BN14_07081</name>
    <name evidence="4" type="ORF">RSOLAG1IB_09317</name>
</gene>
<dbReference type="OrthoDB" id="4230923at2759"/>
<evidence type="ECO:0008006" key="7">
    <source>
        <dbReference type="Google" id="ProtNLM"/>
    </source>
</evidence>
<feature type="region of interest" description="Disordered" evidence="2">
    <location>
        <begin position="1"/>
        <end position="51"/>
    </location>
</feature>
<organism evidence="3 5">
    <name type="scientific">Thanatephorus cucumeris (strain AG1-IB / isolate 7/3/14)</name>
    <name type="common">Lettuce bottom rot fungus</name>
    <name type="synonym">Rhizoctonia solani</name>
    <dbReference type="NCBI Taxonomy" id="1108050"/>
    <lineage>
        <taxon>Eukaryota</taxon>
        <taxon>Fungi</taxon>
        <taxon>Dikarya</taxon>
        <taxon>Basidiomycota</taxon>
        <taxon>Agaricomycotina</taxon>
        <taxon>Agaricomycetes</taxon>
        <taxon>Cantharellales</taxon>
        <taxon>Ceratobasidiaceae</taxon>
        <taxon>Rhizoctonia</taxon>
        <taxon>Rhizoctonia solani AG-1</taxon>
    </lineage>
</organism>
<reference evidence="4 6" key="3">
    <citation type="submission" date="2014-11" db="EMBL/GenBank/DDBJ databases">
        <authorList>
            <person name="Wibberg Daniel"/>
        </authorList>
    </citation>
    <scope>NUCLEOTIDE SEQUENCE [LARGE SCALE GENOMIC DNA]</scope>
    <source>
        <strain evidence="4">Rhizoctonia solani AG1-IB 7/3/14</strain>
    </source>
</reference>
<feature type="compositionally biased region" description="Low complexity" evidence="2">
    <location>
        <begin position="14"/>
        <end position="30"/>
    </location>
</feature>
<dbReference type="STRING" id="1108050.M5C0U4"/>
<evidence type="ECO:0000313" key="5">
    <source>
        <dbReference type="Proteomes" id="UP000012065"/>
    </source>
</evidence>
<dbReference type="SUPFAM" id="SSF57756">
    <property type="entry name" value="Retrovirus zinc finger-like domains"/>
    <property type="match status" value="1"/>
</dbReference>
<protein>
    <recommendedName>
        <fullName evidence="7">CCHC-type domain-containing protein</fullName>
    </recommendedName>
</protein>
<evidence type="ECO:0000313" key="4">
    <source>
        <dbReference type="EMBL" id="CEL60059.1"/>
    </source>
</evidence>
<dbReference type="EMBL" id="LN679141">
    <property type="protein sequence ID" value="CEL60059.1"/>
    <property type="molecule type" value="Genomic_DNA"/>
</dbReference>
<feature type="region of interest" description="Disordered" evidence="2">
    <location>
        <begin position="163"/>
        <end position="195"/>
    </location>
</feature>
<evidence type="ECO:0000313" key="6">
    <source>
        <dbReference type="Proteomes" id="UP000059188"/>
    </source>
</evidence>
<dbReference type="HOGENOM" id="CLU_026178_0_0_1"/>
<dbReference type="InterPro" id="IPR036875">
    <property type="entry name" value="Znf_CCHC_sf"/>
</dbReference>
<feature type="compositionally biased region" description="Pro residues" evidence="2">
    <location>
        <begin position="179"/>
        <end position="192"/>
    </location>
</feature>
<dbReference type="GO" id="GO:0008270">
    <property type="term" value="F:zinc ion binding"/>
    <property type="evidence" value="ECO:0007669"/>
    <property type="project" value="InterPro"/>
</dbReference>
<dbReference type="Proteomes" id="UP000059188">
    <property type="component" value="Unassembled WGS sequence"/>
</dbReference>
<dbReference type="AlphaFoldDB" id="M5C0U4"/>
<dbReference type="Proteomes" id="UP000012065">
    <property type="component" value="Unassembled WGS sequence"/>
</dbReference>
<dbReference type="GO" id="GO:0003676">
    <property type="term" value="F:nucleic acid binding"/>
    <property type="evidence" value="ECO:0007669"/>
    <property type="project" value="InterPro"/>
</dbReference>
<evidence type="ECO:0000256" key="2">
    <source>
        <dbReference type="SAM" id="MobiDB-lite"/>
    </source>
</evidence>
<dbReference type="EMBL" id="CAOJ01010799">
    <property type="protein sequence ID" value="CCO33014.1"/>
    <property type="molecule type" value="Genomic_DNA"/>
</dbReference>
<reference evidence="3" key="1">
    <citation type="submission" date="2012-10" db="EMBL/GenBank/DDBJ databases">
        <authorList>
            <person name="Jelonek L."/>
        </authorList>
    </citation>
    <scope>NUCLEOTIDE SEQUENCE</scope>
    <source>
        <strain evidence="3">Isolate 7/3/14</strain>
    </source>
</reference>
<feature type="region of interest" description="Disordered" evidence="2">
    <location>
        <begin position="584"/>
        <end position="640"/>
    </location>
</feature>
<sequence length="676" mass="72871">MPNSQATKRAAKPTSTSTVVTRSTSLSGTGAAEPLPTPQSPKDSPLPVKAPRSASTAKDFLCRAGFIDSKSEISTAALCSNLLAGIADRPDVSQTTCALIRCVNLILPEAFSLVSSANSQLCAITDKLDTLLSNAEKEPASPPTPPVLAELGEKLDKVTQNIQKATESWQSVPQRSRASPPPNAPPVTPAPAGPTRAEIAKNKRIQSQGRHILVEPNSDTIKKSLDALNARMLVTKAELAWDAAWSAIKDTSVPKALHLTGKPRVVFKAALRLARGGIRYELEDRTQAALLSDARISTEFEKGFGGASCKGQGATILLQCAPIHYNPDDPAATHRFEEENELNRGDVLSMSWCKPPHKRKPEQTMAVLKLEMRSHDLADRLITEGGQLDCASVLFRKANQEPLRCLRCQRYGHKAVKCVSGPNDVCSQCGEAHRIANCTNKGKKWCVPCQSDAHCSFDRECPTFRAECTKFNTRRPDNKNMLFGPGPPRPYDPRHRPINYPLAYPPAQDFLAAVGRTPLFEARTKVFKDMGGRPAWAGRVDSRKERGQGDPWDTGNVRTAPRMPGRSGPNAIPIAPPRLTVPVPFPAPSPLTPQVADAPSRAHTPPHGAYSPSRPIPTTPARTAGTHSAPATPRRARTSYADHVPVSASPVFTLVASVPFLRPSSPSSASTCTVTQ</sequence>
<keyword evidence="1" id="KW-0507">mRNA processing</keyword>
<feature type="region of interest" description="Disordered" evidence="2">
    <location>
        <begin position="537"/>
        <end position="571"/>
    </location>
</feature>
<keyword evidence="6" id="KW-1185">Reference proteome</keyword>
<evidence type="ECO:0000256" key="1">
    <source>
        <dbReference type="ARBA" id="ARBA00022664"/>
    </source>
</evidence>
<name>M5C0U4_THACB</name>
<evidence type="ECO:0000313" key="3">
    <source>
        <dbReference type="EMBL" id="CCO33014.1"/>
    </source>
</evidence>
<proteinExistence type="predicted"/>
<accession>M5C0U4</accession>